<protein>
    <submittedName>
        <fullName evidence="2">Uncharacterized protein</fullName>
    </submittedName>
</protein>
<accession>A0A427XZK7</accession>
<comment type="caution">
    <text evidence="2">The sequence shown here is derived from an EMBL/GenBank/DDBJ whole genome shotgun (WGS) entry which is preliminary data.</text>
</comment>
<feature type="compositionally biased region" description="Low complexity" evidence="1">
    <location>
        <begin position="265"/>
        <end position="274"/>
    </location>
</feature>
<organism evidence="2 3">
    <name type="scientific">Apiotrichum porosum</name>
    <dbReference type="NCBI Taxonomy" id="105984"/>
    <lineage>
        <taxon>Eukaryota</taxon>
        <taxon>Fungi</taxon>
        <taxon>Dikarya</taxon>
        <taxon>Basidiomycota</taxon>
        <taxon>Agaricomycotina</taxon>
        <taxon>Tremellomycetes</taxon>
        <taxon>Trichosporonales</taxon>
        <taxon>Trichosporonaceae</taxon>
        <taxon>Apiotrichum</taxon>
    </lineage>
</organism>
<dbReference type="RefSeq" id="XP_028477719.1">
    <property type="nucleotide sequence ID" value="XM_028621267.1"/>
</dbReference>
<dbReference type="Proteomes" id="UP000279236">
    <property type="component" value="Unassembled WGS sequence"/>
</dbReference>
<feature type="compositionally biased region" description="Acidic residues" evidence="1">
    <location>
        <begin position="284"/>
        <end position="297"/>
    </location>
</feature>
<evidence type="ECO:0000256" key="1">
    <source>
        <dbReference type="SAM" id="MobiDB-lite"/>
    </source>
</evidence>
<dbReference type="AlphaFoldDB" id="A0A427XZK7"/>
<feature type="region of interest" description="Disordered" evidence="1">
    <location>
        <begin position="264"/>
        <end position="313"/>
    </location>
</feature>
<dbReference type="EMBL" id="RSCE01000003">
    <property type="protein sequence ID" value="RSH84271.1"/>
    <property type="molecule type" value="Genomic_DNA"/>
</dbReference>
<proteinExistence type="predicted"/>
<name>A0A427XZK7_9TREE</name>
<sequence length="365" mass="40488">MAAPDDYDHLQLQLPYYSGAITDGQRPIYLPPLSDASILAHRFQLQLGMRCHAGSQPLCFNAWKRNFQLNKHFMTWTEYCDLLAVNEYRHFDAEPMTASVPSSSGASSREWGSAKPDRITIGSSLKAIGDILLPSLEPWGQFAFGIYEYKWYTTDEAVLHVRRQGAYRLLWYMHVCGVTGRFVRPWGAAIINEPCLFVVRLSDGTFLLQGHTADRRTVTIDELESEAAFWDTLGSDLTDGRALANLLVATHTANLALALCDRSSDSPGSLGPDPQAAEDAGHDMDDENDENDEDEQDDGLKDDGNAVFDEDGGTGPLERWLLSRSGVRIVTCEEGLLECLVTAPDIEAAWASWNSARPLKEVQQS</sequence>
<evidence type="ECO:0000313" key="3">
    <source>
        <dbReference type="Proteomes" id="UP000279236"/>
    </source>
</evidence>
<reference evidence="2 3" key="1">
    <citation type="submission" date="2018-11" db="EMBL/GenBank/DDBJ databases">
        <title>Genome sequence of Apiotrichum porosum DSM 27194.</title>
        <authorList>
            <person name="Aliyu H."/>
            <person name="Gorte O."/>
            <person name="Ochsenreither K."/>
        </authorList>
    </citation>
    <scope>NUCLEOTIDE SEQUENCE [LARGE SCALE GENOMIC DNA]</scope>
    <source>
        <strain evidence="2 3">DSM 27194</strain>
    </source>
</reference>
<dbReference type="GeneID" id="39590328"/>
<keyword evidence="3" id="KW-1185">Reference proteome</keyword>
<evidence type="ECO:0000313" key="2">
    <source>
        <dbReference type="EMBL" id="RSH84271.1"/>
    </source>
</evidence>
<gene>
    <name evidence="2" type="ORF">EHS24_005785</name>
</gene>